<feature type="site" description="Stabilizes the phosphoryl group" evidence="9">
    <location>
        <position position="109"/>
    </location>
</feature>
<dbReference type="RefSeq" id="WP_012874102.1">
    <property type="nucleotide sequence ID" value="NC_013525.1"/>
</dbReference>
<evidence type="ECO:0000256" key="7">
    <source>
        <dbReference type="PIRNR" id="PIRNR004682"/>
    </source>
</evidence>
<keyword evidence="10" id="KW-0460">Magnesium</keyword>
<dbReference type="InterPro" id="IPR006549">
    <property type="entry name" value="HAD-SF_hydro_IIIA"/>
</dbReference>
<dbReference type="InterPro" id="IPR023214">
    <property type="entry name" value="HAD_sf"/>
</dbReference>
<comment type="similarity">
    <text evidence="7">Belongs to the gmhB family.</text>
</comment>
<comment type="cofactor">
    <cofactor evidence="10">
        <name>Mg(2+)</name>
        <dbReference type="ChEBI" id="CHEBI:18420"/>
    </cofactor>
</comment>
<feature type="binding site" evidence="10">
    <location>
        <position position="90"/>
    </location>
    <ligand>
        <name>Zn(2+)</name>
        <dbReference type="ChEBI" id="CHEBI:29105"/>
    </ligand>
</feature>
<evidence type="ECO:0000256" key="6">
    <source>
        <dbReference type="ARBA" id="ARBA00031828"/>
    </source>
</evidence>
<dbReference type="InterPro" id="IPR006543">
    <property type="entry name" value="Histidinol-phos"/>
</dbReference>
<dbReference type="GO" id="GO:0046872">
    <property type="term" value="F:metal ion binding"/>
    <property type="evidence" value="ECO:0007669"/>
    <property type="project" value="UniProtKB-KW"/>
</dbReference>
<keyword evidence="2 7" id="KW-0963">Cytoplasm</keyword>
<comment type="cofactor">
    <cofactor evidence="10">
        <name>Zn(2+)</name>
        <dbReference type="ChEBI" id="CHEBI:29105"/>
    </cofactor>
</comment>
<feature type="active site" description="Nucleophile" evidence="8">
    <location>
        <position position="11"/>
    </location>
</feature>
<dbReference type="CDD" id="cd07503">
    <property type="entry name" value="HAD_HisB-N"/>
    <property type="match status" value="1"/>
</dbReference>
<dbReference type="eggNOG" id="COG0241">
    <property type="taxonomic scope" value="Bacteria"/>
</dbReference>
<dbReference type="GO" id="GO:0016791">
    <property type="term" value="F:phosphatase activity"/>
    <property type="evidence" value="ECO:0007669"/>
    <property type="project" value="InterPro"/>
</dbReference>
<dbReference type="PANTHER" id="PTHR42891">
    <property type="entry name" value="D-GLYCERO-BETA-D-MANNO-HEPTOSE-1,7-BISPHOSPHATE 7-PHOSPHATASE"/>
    <property type="match status" value="1"/>
</dbReference>
<feature type="binding site" evidence="10">
    <location>
        <position position="134"/>
    </location>
    <ligand>
        <name>Mg(2+)</name>
        <dbReference type="ChEBI" id="CHEBI:18420"/>
    </ligand>
</feature>
<evidence type="ECO:0000256" key="10">
    <source>
        <dbReference type="PIRSR" id="PIRSR004682-4"/>
    </source>
</evidence>
<accession>D1CDR1</accession>
<keyword evidence="12" id="KW-1185">Reference proteome</keyword>
<dbReference type="Gene3D" id="3.40.50.1000">
    <property type="entry name" value="HAD superfamily/HAD-like"/>
    <property type="match status" value="1"/>
</dbReference>
<feature type="site" description="Contributes to substrate recognition" evidence="9">
    <location>
        <position position="108"/>
    </location>
</feature>
<evidence type="ECO:0000256" key="5">
    <source>
        <dbReference type="ARBA" id="ARBA00023277"/>
    </source>
</evidence>
<name>D1CDR1_THET1</name>
<dbReference type="InterPro" id="IPR036412">
    <property type="entry name" value="HAD-like_sf"/>
</dbReference>
<keyword evidence="4 7" id="KW-0378">Hydrolase</keyword>
<dbReference type="PANTHER" id="PTHR42891:SF1">
    <property type="entry name" value="D-GLYCERO-BETA-D-MANNO-HEPTOSE-1,7-BISPHOSPHATE 7-PHOSPHATASE"/>
    <property type="match status" value="1"/>
</dbReference>
<dbReference type="Pfam" id="PF13242">
    <property type="entry name" value="Hydrolase_like"/>
    <property type="match status" value="1"/>
</dbReference>
<dbReference type="NCBIfam" id="TIGR01662">
    <property type="entry name" value="HAD-SF-IIIA"/>
    <property type="match status" value="1"/>
</dbReference>
<dbReference type="Proteomes" id="UP000000323">
    <property type="component" value="Chromosome 1"/>
</dbReference>
<dbReference type="EC" id="3.1.3.-" evidence="7"/>
<dbReference type="NCBIfam" id="TIGR01656">
    <property type="entry name" value="Histidinol-ppas"/>
    <property type="match status" value="1"/>
</dbReference>
<evidence type="ECO:0000256" key="1">
    <source>
        <dbReference type="ARBA" id="ARBA00004496"/>
    </source>
</evidence>
<dbReference type="GO" id="GO:0005737">
    <property type="term" value="C:cytoplasm"/>
    <property type="evidence" value="ECO:0007669"/>
    <property type="project" value="UniProtKB-SubCell"/>
</dbReference>
<evidence type="ECO:0000256" key="9">
    <source>
        <dbReference type="PIRSR" id="PIRSR004682-3"/>
    </source>
</evidence>
<feature type="binding site" evidence="10">
    <location>
        <position position="9"/>
    </location>
    <ligand>
        <name>Mg(2+)</name>
        <dbReference type="ChEBI" id="CHEBI:18420"/>
    </ligand>
</feature>
<feature type="binding site" evidence="10">
    <location>
        <position position="11"/>
    </location>
    <ligand>
        <name>Mg(2+)</name>
        <dbReference type="ChEBI" id="CHEBI:18420"/>
    </ligand>
</feature>
<dbReference type="AlphaFoldDB" id="D1CDR1"/>
<dbReference type="PIRSF" id="PIRSF004682">
    <property type="entry name" value="GmhB"/>
    <property type="match status" value="1"/>
</dbReference>
<reference evidence="12" key="1">
    <citation type="journal article" date="2010" name="Stand. Genomic Sci.">
        <title>Complete genome sequence of 'Thermobaculum terrenum' type strain (YNP1).</title>
        <authorList>
            <person name="Kiss H."/>
            <person name="Cleland D."/>
            <person name="Lapidus A."/>
            <person name="Lucas S."/>
            <person name="Glavina Del Rio T."/>
            <person name="Nolan M."/>
            <person name="Tice H."/>
            <person name="Han C."/>
            <person name="Goodwin L."/>
            <person name="Pitluck S."/>
            <person name="Liolios K."/>
            <person name="Ivanova N."/>
            <person name="Mavromatis K."/>
            <person name="Ovchinnikova G."/>
            <person name="Pati A."/>
            <person name="Chen A."/>
            <person name="Palaniappan K."/>
            <person name="Land M."/>
            <person name="Hauser L."/>
            <person name="Chang Y."/>
            <person name="Jeffries C."/>
            <person name="Lu M."/>
            <person name="Brettin T."/>
            <person name="Detter J."/>
            <person name="Goker M."/>
            <person name="Tindall B."/>
            <person name="Beck B."/>
            <person name="McDermott T."/>
            <person name="Woyke T."/>
            <person name="Bristow J."/>
            <person name="Eisen J."/>
            <person name="Markowitz V."/>
            <person name="Hugenholtz P."/>
            <person name="Kyrpides N."/>
            <person name="Klenk H."/>
            <person name="Cheng J."/>
        </authorList>
    </citation>
    <scope>NUCLEOTIDE SEQUENCE [LARGE SCALE GENOMIC DNA]</scope>
    <source>
        <strain evidence="12">ATCC BAA-798 / YNP1</strain>
    </source>
</reference>
<dbReference type="SUPFAM" id="SSF56784">
    <property type="entry name" value="HAD-like"/>
    <property type="match status" value="1"/>
</dbReference>
<feature type="site" description="Stabilizes the phosphoryl group" evidence="9">
    <location>
        <position position="51"/>
    </location>
</feature>
<proteinExistence type="inferred from homology"/>
<evidence type="ECO:0000313" key="12">
    <source>
        <dbReference type="Proteomes" id="UP000000323"/>
    </source>
</evidence>
<protein>
    <recommendedName>
        <fullName evidence="6 7">D,D-heptose 1,7-bisphosphate phosphatase</fullName>
        <ecNumber evidence="7">3.1.3.-</ecNumber>
    </recommendedName>
</protein>
<sequence length="204" mass="22883">MGNKAVFLDRDGTLVHPRHYPSRAEDLVLYRGLPEEMRILQQMGFKLVVITNQGGIAHGYFTERDLELMHTSLQDQLSEFGVRIDAFYYCPHHPEGNLAHLACECECRKPKPGMILQAAKDMNLDLSSSWMVGDILNDVEAGRKAGCKTILVDLGTESKPSSPDRTPDYVARTTKHALQIIQSLEGQRKDVDLDYIPSSWKAAV</sequence>
<organism evidence="11 12">
    <name type="scientific">Thermobaculum terrenum (strain ATCC BAA-798 / CCMEE 7001 / YNP1)</name>
    <dbReference type="NCBI Taxonomy" id="525904"/>
    <lineage>
        <taxon>Bacteria</taxon>
        <taxon>Bacillati</taxon>
        <taxon>Chloroflexota</taxon>
        <taxon>Chloroflexia</taxon>
        <taxon>Candidatus Thermobaculales</taxon>
        <taxon>Candidatus Thermobaculaceae</taxon>
        <taxon>Thermobaculum</taxon>
    </lineage>
</organism>
<dbReference type="GO" id="GO:0005975">
    <property type="term" value="P:carbohydrate metabolic process"/>
    <property type="evidence" value="ECO:0007669"/>
    <property type="project" value="InterPro"/>
</dbReference>
<evidence type="ECO:0000256" key="3">
    <source>
        <dbReference type="ARBA" id="ARBA00022723"/>
    </source>
</evidence>
<evidence type="ECO:0000256" key="2">
    <source>
        <dbReference type="ARBA" id="ARBA00022490"/>
    </source>
</evidence>
<dbReference type="STRING" id="525904.Tter_0145"/>
<keyword evidence="5 7" id="KW-0119">Carbohydrate metabolism</keyword>
<keyword evidence="3 10" id="KW-0479">Metal-binding</keyword>
<evidence type="ECO:0000256" key="8">
    <source>
        <dbReference type="PIRSR" id="PIRSR004682-1"/>
    </source>
</evidence>
<dbReference type="NCBIfam" id="TIGR00213">
    <property type="entry name" value="GmhB_yaeD"/>
    <property type="match status" value="1"/>
</dbReference>
<feature type="binding site" evidence="10">
    <location>
        <position position="92"/>
    </location>
    <ligand>
        <name>Zn(2+)</name>
        <dbReference type="ChEBI" id="CHEBI:29105"/>
    </ligand>
</feature>
<dbReference type="HOGENOM" id="CLU_085077_2_1_0"/>
<dbReference type="OrthoDB" id="9801899at2"/>
<dbReference type="InterPro" id="IPR004446">
    <property type="entry name" value="Heptose_bisP_phosphatase"/>
</dbReference>
<feature type="active site" description="Nucleophile" evidence="8">
    <location>
        <position position="9"/>
    </location>
</feature>
<comment type="subcellular location">
    <subcellularLocation>
        <location evidence="1 7">Cytoplasm</location>
    </subcellularLocation>
</comment>
<keyword evidence="10" id="KW-0862">Zinc</keyword>
<evidence type="ECO:0000256" key="4">
    <source>
        <dbReference type="ARBA" id="ARBA00022801"/>
    </source>
</evidence>
<gene>
    <name evidence="11" type="ordered locus">Tter_0145</name>
</gene>
<feature type="binding site" evidence="10">
    <location>
        <position position="107"/>
    </location>
    <ligand>
        <name>Zn(2+)</name>
        <dbReference type="ChEBI" id="CHEBI:29105"/>
    </ligand>
</feature>
<dbReference type="KEGG" id="ttr:Tter_0145"/>
<feature type="binding site" evidence="10">
    <location>
        <position position="105"/>
    </location>
    <ligand>
        <name>Zn(2+)</name>
        <dbReference type="ChEBI" id="CHEBI:29105"/>
    </ligand>
</feature>
<evidence type="ECO:0000313" key="11">
    <source>
        <dbReference type="EMBL" id="ACZ41067.1"/>
    </source>
</evidence>
<dbReference type="EMBL" id="CP001825">
    <property type="protein sequence ID" value="ACZ41067.1"/>
    <property type="molecule type" value="Genomic_DNA"/>
</dbReference>